<dbReference type="PANTHER" id="PTHR32133">
    <property type="entry name" value="OS07G0120400 PROTEIN"/>
    <property type="match status" value="1"/>
</dbReference>
<keyword evidence="4" id="KW-1185">Reference proteome</keyword>
<evidence type="ECO:0008006" key="5">
    <source>
        <dbReference type="Google" id="ProtNLM"/>
    </source>
</evidence>
<name>A0A9R0YZB5_TRITD</name>
<dbReference type="Proteomes" id="UP000324705">
    <property type="component" value="Chromosome 6B"/>
</dbReference>
<dbReference type="InterPro" id="IPR011043">
    <property type="entry name" value="Gal_Oxase/kelch_b-propeller"/>
</dbReference>
<dbReference type="SUPFAM" id="SSF81383">
    <property type="entry name" value="F-box domain"/>
    <property type="match status" value="1"/>
</dbReference>
<dbReference type="OMA" id="WTIAKTI"/>
<protein>
    <recommendedName>
        <fullName evidence="5">F-box domain-containing protein</fullName>
    </recommendedName>
</protein>
<organism evidence="3 4">
    <name type="scientific">Triticum turgidum subsp. durum</name>
    <name type="common">Durum wheat</name>
    <name type="synonym">Triticum durum</name>
    <dbReference type="NCBI Taxonomy" id="4567"/>
    <lineage>
        <taxon>Eukaryota</taxon>
        <taxon>Viridiplantae</taxon>
        <taxon>Streptophyta</taxon>
        <taxon>Embryophyta</taxon>
        <taxon>Tracheophyta</taxon>
        <taxon>Spermatophyta</taxon>
        <taxon>Magnoliopsida</taxon>
        <taxon>Liliopsida</taxon>
        <taxon>Poales</taxon>
        <taxon>Poaceae</taxon>
        <taxon>BOP clade</taxon>
        <taxon>Pooideae</taxon>
        <taxon>Triticodae</taxon>
        <taxon>Triticeae</taxon>
        <taxon>Triticinae</taxon>
        <taxon>Triticum</taxon>
    </lineage>
</organism>
<evidence type="ECO:0000259" key="2">
    <source>
        <dbReference type="Pfam" id="PF23635"/>
    </source>
</evidence>
<proteinExistence type="predicted"/>
<dbReference type="InterPro" id="IPR001810">
    <property type="entry name" value="F-box_dom"/>
</dbReference>
<dbReference type="Pfam" id="PF00646">
    <property type="entry name" value="F-box"/>
    <property type="match status" value="1"/>
</dbReference>
<dbReference type="AlphaFoldDB" id="A0A9R0YZB5"/>
<dbReference type="PANTHER" id="PTHR32133:SF320">
    <property type="entry name" value="F-BOX DOMAIN-CONTAINING PROTEIN"/>
    <property type="match status" value="1"/>
</dbReference>
<dbReference type="InterPro" id="IPR056594">
    <property type="entry name" value="AT5G49610-like_b-prop"/>
</dbReference>
<accession>A0A9R0YZB5</accession>
<gene>
    <name evidence="3" type="ORF">TRITD_6Bv1G224200</name>
</gene>
<dbReference type="InterPro" id="IPR036047">
    <property type="entry name" value="F-box-like_dom_sf"/>
</dbReference>
<evidence type="ECO:0000259" key="1">
    <source>
        <dbReference type="Pfam" id="PF00646"/>
    </source>
</evidence>
<feature type="domain" description="F-box" evidence="1">
    <location>
        <begin position="11"/>
        <end position="49"/>
    </location>
</feature>
<dbReference type="Gene3D" id="1.20.1280.50">
    <property type="match status" value="1"/>
</dbReference>
<dbReference type="Gramene" id="TRITD6Bv1G224200.1">
    <property type="protein sequence ID" value="TRITD6Bv1G224200.1"/>
    <property type="gene ID" value="TRITD6Bv1G224200"/>
</dbReference>
<dbReference type="EMBL" id="LT934122">
    <property type="protein sequence ID" value="VAI63536.1"/>
    <property type="molecule type" value="Genomic_DNA"/>
</dbReference>
<dbReference type="Pfam" id="PF23635">
    <property type="entry name" value="Beta-prop_AT5G49610-like"/>
    <property type="match status" value="1"/>
</dbReference>
<reference evidence="3 4" key="1">
    <citation type="submission" date="2017-09" db="EMBL/GenBank/DDBJ databases">
        <authorList>
            <consortium name="International Durum Wheat Genome Sequencing Consortium (IDWGSC)"/>
            <person name="Milanesi L."/>
        </authorList>
    </citation>
    <scope>NUCLEOTIDE SEQUENCE [LARGE SCALE GENOMIC DNA]</scope>
    <source>
        <strain evidence="4">cv. Svevo</strain>
    </source>
</reference>
<evidence type="ECO:0000313" key="3">
    <source>
        <dbReference type="EMBL" id="VAI63536.1"/>
    </source>
</evidence>
<feature type="domain" description="F-box protein AT5G49610-like beta-propeller" evidence="2">
    <location>
        <begin position="148"/>
        <end position="361"/>
    </location>
</feature>
<sequence length="371" mass="41572">MSEEGERMEIDDLLSEILLRLPPEPSSLPRASLVSKRWRGLSRDPAFLRRFRARHRSHAPLLGGFFTDYPTPAHRNNFVSFVPTLDAPNRVRFPFPVADFPCILFSCRHGLVLAASEHRQGFLVWDPVTGDQHRLEEPPGLDAMNGAVLRTGEGHFRVVLVGHDEHHTQALACVYSSQTRQWGGVISAPIPPVVSIVTEIPGVLVGDSIYWLSSRNPDHPTPILEFNLGTLSLAAIQLPVNMYGQGNHSLWVMRAQDDGLGFLFLWGTDAQLWKRTKNGGDDAANSWTIAKTIQMDKLLSLNTEEEKRSLSIEGLVEDRNVVFFRTAIGHFMVHLESLWSLRCKELSETHIIHVFHPFSSVYTAADNSTSS</sequence>
<evidence type="ECO:0000313" key="4">
    <source>
        <dbReference type="Proteomes" id="UP000324705"/>
    </source>
</evidence>
<dbReference type="SUPFAM" id="SSF50965">
    <property type="entry name" value="Galactose oxidase, central domain"/>
    <property type="match status" value="1"/>
</dbReference>